<keyword evidence="2" id="KW-0418">Kinase</keyword>
<gene>
    <name evidence="6" type="ORF">GETHOR_18940</name>
</gene>
<dbReference type="Pfam" id="PF08544">
    <property type="entry name" value="GHMP_kinases_C"/>
    <property type="match status" value="1"/>
</dbReference>
<keyword evidence="2" id="KW-0808">Transferase</keyword>
<evidence type="ECO:0000256" key="2">
    <source>
        <dbReference type="ARBA" id="ARBA00022777"/>
    </source>
</evidence>
<evidence type="ECO:0000259" key="5">
    <source>
        <dbReference type="Pfam" id="PF08544"/>
    </source>
</evidence>
<dbReference type="SUPFAM" id="SSF55060">
    <property type="entry name" value="GHMP Kinase, C-terminal domain"/>
    <property type="match status" value="1"/>
</dbReference>
<evidence type="ECO:0000256" key="1">
    <source>
        <dbReference type="ARBA" id="ARBA00022741"/>
    </source>
</evidence>
<keyword evidence="7" id="KW-1185">Reference proteome</keyword>
<dbReference type="InterPro" id="IPR006204">
    <property type="entry name" value="GHMP_kinase_N_dom"/>
</dbReference>
<evidence type="ECO:0000313" key="6">
    <source>
        <dbReference type="EMBL" id="BDU69793.1"/>
    </source>
</evidence>
<proteinExistence type="predicted"/>
<evidence type="ECO:0000256" key="3">
    <source>
        <dbReference type="ARBA" id="ARBA00022840"/>
    </source>
</evidence>
<dbReference type="InterPro" id="IPR013750">
    <property type="entry name" value="GHMP_kinase_C_dom"/>
</dbReference>
<evidence type="ECO:0000313" key="7">
    <source>
        <dbReference type="Proteomes" id="UP001242010"/>
    </source>
</evidence>
<sequence>MNPETWRVPVRIDFAGGTLDLWPIYAMMGGCLTVNAAVDLWIELEIHRSGPGHRIRSRDLGIDLACETWPAEPPAGLSWVWRVLDGSGAPPASVAIHSPVPQGSGLGVSSCLGVGLLGAALEEEAGESLARKVPILRDLESRELQTPAGWQDYYPAALGGALALHWDGPEPRWERLEPHPGLLADLVVFYTGKPHHSGMTNWEAYKRFIEGDVQTRQALSDIRGIAWDMAAVLPADPAAVAALLEREGQARVNLSPAVETDAMRAVRDRGRREGWYAGMKPCGAGGGGCCLLVAKDGRREAAEAALRDMGLPPLDLRITPRGLHRLG</sequence>
<keyword evidence="1" id="KW-0547">Nucleotide-binding</keyword>
<dbReference type="InterPro" id="IPR001174">
    <property type="entry name" value="HddA/FKP"/>
</dbReference>
<dbReference type="RefSeq" id="WP_286353514.1">
    <property type="nucleotide sequence ID" value="NZ_AP027079.1"/>
</dbReference>
<accession>A0ABN6UZJ3</accession>
<evidence type="ECO:0008006" key="8">
    <source>
        <dbReference type="Google" id="ProtNLM"/>
    </source>
</evidence>
<protein>
    <recommendedName>
        <fullName evidence="8">D-glycero-alpha-D-manno-heptose-7-phosphate kinase</fullName>
    </recommendedName>
</protein>
<keyword evidence="3" id="KW-0067">ATP-binding</keyword>
<dbReference type="SUPFAM" id="SSF54211">
    <property type="entry name" value="Ribosomal protein S5 domain 2-like"/>
    <property type="match status" value="1"/>
</dbReference>
<organism evidence="6 7">
    <name type="scientific">Geothrix oryzae</name>
    <dbReference type="NCBI Taxonomy" id="2927975"/>
    <lineage>
        <taxon>Bacteria</taxon>
        <taxon>Pseudomonadati</taxon>
        <taxon>Acidobacteriota</taxon>
        <taxon>Holophagae</taxon>
        <taxon>Holophagales</taxon>
        <taxon>Holophagaceae</taxon>
        <taxon>Geothrix</taxon>
    </lineage>
</organism>
<evidence type="ECO:0000259" key="4">
    <source>
        <dbReference type="Pfam" id="PF00288"/>
    </source>
</evidence>
<name>A0ABN6UZJ3_9BACT</name>
<dbReference type="Proteomes" id="UP001242010">
    <property type="component" value="Chromosome"/>
</dbReference>
<feature type="domain" description="GHMP kinase N-terminal" evidence="4">
    <location>
        <begin position="83"/>
        <end position="160"/>
    </location>
</feature>
<dbReference type="Pfam" id="PF00288">
    <property type="entry name" value="GHMP_kinases_N"/>
    <property type="match status" value="1"/>
</dbReference>
<dbReference type="Gene3D" id="3.30.230.120">
    <property type="match status" value="1"/>
</dbReference>
<dbReference type="EMBL" id="AP027079">
    <property type="protein sequence ID" value="BDU69793.1"/>
    <property type="molecule type" value="Genomic_DNA"/>
</dbReference>
<dbReference type="InterPro" id="IPR020568">
    <property type="entry name" value="Ribosomal_Su5_D2-typ_SF"/>
</dbReference>
<dbReference type="InterPro" id="IPR036554">
    <property type="entry name" value="GHMP_kinase_C_sf"/>
</dbReference>
<dbReference type="PRINTS" id="PR00960">
    <property type="entry name" value="LMBPPROTEIN"/>
</dbReference>
<feature type="domain" description="GHMP kinase C-terminal" evidence="5">
    <location>
        <begin position="239"/>
        <end position="309"/>
    </location>
</feature>
<dbReference type="PROSITE" id="PS51257">
    <property type="entry name" value="PROKAR_LIPOPROTEIN"/>
    <property type="match status" value="1"/>
</dbReference>
<reference evidence="7" key="1">
    <citation type="journal article" date="2023" name="Int. J. Syst. Evol. Microbiol.">
        <title>Mesoterricola silvestris gen. nov., sp. nov., Mesoterricola sediminis sp. nov., Geothrix oryzae sp. nov., Geothrix edaphica sp. nov., Geothrix rubra sp. nov., and Geothrix limicola sp. nov., six novel members of Acidobacteriota isolated from soils.</title>
        <authorList>
            <person name="Itoh H."/>
            <person name="Sugisawa Y."/>
            <person name="Mise K."/>
            <person name="Xu Z."/>
            <person name="Kuniyasu M."/>
            <person name="Ushijima N."/>
            <person name="Kawano K."/>
            <person name="Kobayashi E."/>
            <person name="Shiratori Y."/>
            <person name="Masuda Y."/>
            <person name="Senoo K."/>
        </authorList>
    </citation>
    <scope>NUCLEOTIDE SEQUENCE [LARGE SCALE GENOMIC DNA]</scope>
    <source>
        <strain evidence="7">Red222</strain>
    </source>
</reference>